<comment type="caution">
    <text evidence="2">The sequence shown here is derived from an EMBL/GenBank/DDBJ whole genome shotgun (WGS) entry which is preliminary data.</text>
</comment>
<dbReference type="AlphaFoldDB" id="A0AAW4YGV9"/>
<evidence type="ECO:0000313" key="3">
    <source>
        <dbReference type="Proteomes" id="UP001200307"/>
    </source>
</evidence>
<name>A0AAW4YGV9_9BACT</name>
<evidence type="ECO:0008006" key="4">
    <source>
        <dbReference type="Google" id="ProtNLM"/>
    </source>
</evidence>
<evidence type="ECO:0000256" key="1">
    <source>
        <dbReference type="SAM" id="Coils"/>
    </source>
</evidence>
<organism evidence="2 3">
    <name type="scientific">Segatella copri</name>
    <dbReference type="NCBI Taxonomy" id="165179"/>
    <lineage>
        <taxon>Bacteria</taxon>
        <taxon>Pseudomonadati</taxon>
        <taxon>Bacteroidota</taxon>
        <taxon>Bacteroidia</taxon>
        <taxon>Bacteroidales</taxon>
        <taxon>Prevotellaceae</taxon>
        <taxon>Segatella</taxon>
    </lineage>
</organism>
<dbReference type="RefSeq" id="WP_233338844.1">
    <property type="nucleotide sequence ID" value="NZ_JAJTVO010000006.1"/>
</dbReference>
<protein>
    <recommendedName>
        <fullName evidence="4">Response regulator</fullName>
    </recommendedName>
</protein>
<gene>
    <name evidence="2" type="ORF">LYY06_04830</name>
</gene>
<reference evidence="2" key="1">
    <citation type="submission" date="2021-12" db="EMBL/GenBank/DDBJ databases">
        <authorList>
            <person name="Lv X."/>
        </authorList>
    </citation>
    <scope>NUCLEOTIDE SEQUENCE</scope>
    <source>
        <strain evidence="2">HF2106</strain>
    </source>
</reference>
<dbReference type="EMBL" id="JAJTVO010000006">
    <property type="protein sequence ID" value="MCE4121592.1"/>
    <property type="molecule type" value="Genomic_DNA"/>
</dbReference>
<dbReference type="Gene3D" id="3.40.50.2300">
    <property type="match status" value="1"/>
</dbReference>
<evidence type="ECO:0000313" key="2">
    <source>
        <dbReference type="EMBL" id="MCE4121592.1"/>
    </source>
</evidence>
<feature type="coiled-coil region" evidence="1">
    <location>
        <begin position="122"/>
        <end position="149"/>
    </location>
</feature>
<proteinExistence type="predicted"/>
<sequence>MYKLGYLDDDKGNRTSFARQFEKDFDLDVIEDLNEVKTLHDLLEVVEGEGLDALAIDFQLAASGDLSYNGDDVVEYFDKNKKYFPVFMVTSYVSDALNRMYDVYLVNDKGKVENDEYRGQLIQNVNNSIVAYQRRIAAVQDKAMALEEKQKTNVGLTFEEEQDLLNLHLELNAIDPKANPINPDMLQTQSLRDLQELVKKSRELLKSIS</sequence>
<keyword evidence="1" id="KW-0175">Coiled coil</keyword>
<dbReference type="Proteomes" id="UP001200307">
    <property type="component" value="Unassembled WGS sequence"/>
</dbReference>
<accession>A0AAW4YGV9</accession>